<keyword evidence="2" id="KW-1185">Reference proteome</keyword>
<dbReference type="EMBL" id="JBFRHK010000003">
    <property type="protein sequence ID" value="MEX3744891.1"/>
    <property type="molecule type" value="Genomic_DNA"/>
</dbReference>
<sequence length="132" mass="15184">MSYYVIDAFTAATLALRFRAKNTCCPKRLIGRPQEALLCAKAKRQRQCFICAKAKRQQQCFICAKAKRQQQCFICAKAKRQQQCFICAKAKRQQQMFSVATAKRSVGTEINSRFAEEQYLLNFIGIKTLEQL</sequence>
<reference evidence="1 2" key="1">
    <citation type="submission" date="2024-07" db="EMBL/GenBank/DDBJ databases">
        <title>Characterization of a bacterium isolated from hydrolysated instant sea cucumber by whole-genome sequencing and metabolomics.</title>
        <authorList>
            <person name="Luo X."/>
            <person name="Zhang Z."/>
            <person name="Zheng Z."/>
            <person name="Zhang W."/>
            <person name="Ming T."/>
            <person name="Jiao L."/>
            <person name="Su X."/>
            <person name="Kong F."/>
            <person name="Xu J."/>
        </authorList>
    </citation>
    <scope>NUCLEOTIDE SEQUENCE [LARGE SCALE GENOMIC DNA]</scope>
    <source>
        <strain evidence="1 2">XL-2024</strain>
    </source>
</reference>
<evidence type="ECO:0000313" key="2">
    <source>
        <dbReference type="Proteomes" id="UP001558534"/>
    </source>
</evidence>
<accession>A0ABV3VVI6</accession>
<proteinExistence type="predicted"/>
<organism evidence="1 2">
    <name type="scientific">Lysinibacillus xylanilyticus</name>
    <dbReference type="NCBI Taxonomy" id="582475"/>
    <lineage>
        <taxon>Bacteria</taxon>
        <taxon>Bacillati</taxon>
        <taxon>Bacillota</taxon>
        <taxon>Bacilli</taxon>
        <taxon>Bacillales</taxon>
        <taxon>Bacillaceae</taxon>
        <taxon>Lysinibacillus</taxon>
    </lineage>
</organism>
<dbReference type="RefSeq" id="WP_368635807.1">
    <property type="nucleotide sequence ID" value="NZ_JBFRHK010000003.1"/>
</dbReference>
<gene>
    <name evidence="1" type="ORF">AB1300_07040</name>
</gene>
<name>A0ABV3VVI6_9BACI</name>
<evidence type="ECO:0000313" key="1">
    <source>
        <dbReference type="EMBL" id="MEX3744891.1"/>
    </source>
</evidence>
<protein>
    <submittedName>
        <fullName evidence="1">Uncharacterized protein</fullName>
    </submittedName>
</protein>
<comment type="caution">
    <text evidence="1">The sequence shown here is derived from an EMBL/GenBank/DDBJ whole genome shotgun (WGS) entry which is preliminary data.</text>
</comment>
<dbReference type="Proteomes" id="UP001558534">
    <property type="component" value="Unassembled WGS sequence"/>
</dbReference>